<dbReference type="Pfam" id="PF00400">
    <property type="entry name" value="WD40"/>
    <property type="match status" value="1"/>
</dbReference>
<feature type="domain" description="Small-subunit processome Utp12" evidence="6">
    <location>
        <begin position="511"/>
        <end position="613"/>
    </location>
</feature>
<evidence type="ECO:0008006" key="10">
    <source>
        <dbReference type="Google" id="ProtNLM"/>
    </source>
</evidence>
<comment type="subcellular location">
    <subcellularLocation>
        <location evidence="1">Nucleus</location>
        <location evidence="1">Nucleolus</location>
    </subcellularLocation>
</comment>
<dbReference type="InterPro" id="IPR002372">
    <property type="entry name" value="PQQ_rpt_dom"/>
</dbReference>
<dbReference type="InterPro" id="IPR001680">
    <property type="entry name" value="WD40_rpt"/>
</dbReference>
<evidence type="ECO:0000313" key="8">
    <source>
        <dbReference type="EMBL" id="KAK9833465.1"/>
    </source>
</evidence>
<keyword evidence="9" id="KW-1185">Reference proteome</keyword>
<reference evidence="8 9" key="1">
    <citation type="journal article" date="2024" name="Nat. Commun.">
        <title>Phylogenomics reveals the evolutionary origins of lichenization in chlorophyte algae.</title>
        <authorList>
            <person name="Puginier C."/>
            <person name="Libourel C."/>
            <person name="Otte J."/>
            <person name="Skaloud P."/>
            <person name="Haon M."/>
            <person name="Grisel S."/>
            <person name="Petersen M."/>
            <person name="Berrin J.G."/>
            <person name="Delaux P.M."/>
            <person name="Dal Grande F."/>
            <person name="Keller J."/>
        </authorList>
    </citation>
    <scope>NUCLEOTIDE SEQUENCE [LARGE SCALE GENOMIC DNA]</scope>
    <source>
        <strain evidence="8 9">SAG 245.80</strain>
    </source>
</reference>
<dbReference type="GO" id="GO:0000462">
    <property type="term" value="P:maturation of SSU-rRNA from tricistronic rRNA transcript (SSU-rRNA, 5.8S rRNA, LSU-rRNA)"/>
    <property type="evidence" value="ECO:0007669"/>
    <property type="project" value="TreeGrafter"/>
</dbReference>
<evidence type="ECO:0000259" key="7">
    <source>
        <dbReference type="Pfam" id="PF13360"/>
    </source>
</evidence>
<feature type="compositionally biased region" description="Low complexity" evidence="5">
    <location>
        <begin position="449"/>
        <end position="459"/>
    </location>
</feature>
<dbReference type="PROSITE" id="PS50082">
    <property type="entry name" value="WD_REPEATS_2"/>
    <property type="match status" value="1"/>
</dbReference>
<gene>
    <name evidence="8" type="ORF">WJX81_007454</name>
</gene>
<comment type="caution">
    <text evidence="8">The sequence shown here is derived from an EMBL/GenBank/DDBJ whole genome shotgun (WGS) entry which is preliminary data.</text>
</comment>
<dbReference type="EMBL" id="JALJOU010000036">
    <property type="protein sequence ID" value="KAK9833465.1"/>
    <property type="molecule type" value="Genomic_DNA"/>
</dbReference>
<feature type="domain" description="Pyrrolo-quinoline quinone repeat" evidence="7">
    <location>
        <begin position="15"/>
        <end position="147"/>
    </location>
</feature>
<feature type="region of interest" description="Disordered" evidence="5">
    <location>
        <begin position="641"/>
        <end position="689"/>
    </location>
</feature>
<dbReference type="PANTHER" id="PTHR44267">
    <property type="entry name" value="WD REPEAT-CONTAINING PROTEIN 43"/>
    <property type="match status" value="1"/>
</dbReference>
<dbReference type="GO" id="GO:0005730">
    <property type="term" value="C:nucleolus"/>
    <property type="evidence" value="ECO:0007669"/>
    <property type="project" value="UniProtKB-SubCell"/>
</dbReference>
<sequence>MLATGLHEGLHTAFSPGQDFLAIASNSGRLRTFDTSTGRLALNTAGGAAPGAAGRNSGSGLAGEVTALCWAAAPAKAGQLLLVVGTAAGDVRAFSAATGEVAWATQGCNEGGVTSVANAAGAGAGGMVYCVGADAAVCALDPSSGTLAARWGAGNHPLACVAASPGCQAVLVGSSSLALWDVACQKRTAKLTGHTTPVQALAFSPGGRWALSAASGERHVAIWAAAGQAGAKAGGKEKKRKAAAAAGLLALEEPAVSLATAADGADGDEDACFQVAAVSEAGRAYVWECRADAAGRVEAALRARISVCSRPSAESPDAVLAADFEASSSGATLLVARGSSAKPDFERVALPAAGEAAAEVQLEPRLGGVLLQDAAGTSGRGAGAVGGSGRGPPATARAGGAQAAAVGPEAADAALLKPTLAGASGGPGRRKRRAEELSANGVPGGGPAGERPGAGAPAEGLTLGERLAALQLQAGGPDAMAEDAAPPALAPGRAKADSLAVLLGQALRAGDQALLEKCLAVGGDAVISKSVRGLRPPDAGALLAAAVARLQAKASRGAQLAAWIRAVLLHHTAYLMAAPGVQPALAALYQVIEARVALQRPLASLAGRLDLLVAHMPMPGAAPAKDADIGAPMVVYNEADEDVPVEDPFAGGEAIDGDAEGSEGWQTDEGEETEDEDADEEDEEELSDG</sequence>
<dbReference type="InterPro" id="IPR011047">
    <property type="entry name" value="Quinoprotein_ADH-like_sf"/>
</dbReference>
<organism evidence="8 9">
    <name type="scientific">Elliptochloris bilobata</name>
    <dbReference type="NCBI Taxonomy" id="381761"/>
    <lineage>
        <taxon>Eukaryota</taxon>
        <taxon>Viridiplantae</taxon>
        <taxon>Chlorophyta</taxon>
        <taxon>core chlorophytes</taxon>
        <taxon>Trebouxiophyceae</taxon>
        <taxon>Trebouxiophyceae incertae sedis</taxon>
        <taxon>Elliptochloris clade</taxon>
        <taxon>Elliptochloris</taxon>
    </lineage>
</organism>
<dbReference type="Pfam" id="PF04003">
    <property type="entry name" value="Utp12"/>
    <property type="match status" value="1"/>
</dbReference>
<keyword evidence="4" id="KW-0853">WD repeat</keyword>
<evidence type="ECO:0000256" key="2">
    <source>
        <dbReference type="ARBA" id="ARBA00023242"/>
    </source>
</evidence>
<feature type="region of interest" description="Disordered" evidence="5">
    <location>
        <begin position="377"/>
        <end position="403"/>
    </location>
</feature>
<feature type="repeat" description="WD" evidence="4">
    <location>
        <begin position="191"/>
        <end position="223"/>
    </location>
</feature>
<dbReference type="SMART" id="SM00320">
    <property type="entry name" value="WD40"/>
    <property type="match status" value="2"/>
</dbReference>
<dbReference type="AlphaFoldDB" id="A0AAW1RJ28"/>
<feature type="compositionally biased region" description="Acidic residues" evidence="5">
    <location>
        <begin position="655"/>
        <end position="689"/>
    </location>
</feature>
<dbReference type="Pfam" id="PF13360">
    <property type="entry name" value="PQQ_2"/>
    <property type="match status" value="1"/>
</dbReference>
<evidence type="ECO:0000259" key="6">
    <source>
        <dbReference type="Pfam" id="PF04003"/>
    </source>
</evidence>
<keyword evidence="2" id="KW-0539">Nucleus</keyword>
<protein>
    <recommendedName>
        <fullName evidence="10">Small-subunit processome Utp12 domain-containing protein</fullName>
    </recommendedName>
</protein>
<accession>A0AAW1RJ28</accession>
<dbReference type="InterPro" id="IPR052414">
    <property type="entry name" value="U3_snoRNA-assoc_WDR"/>
</dbReference>
<dbReference type="InterPro" id="IPR007148">
    <property type="entry name" value="SSU_processome_Utp12"/>
</dbReference>
<evidence type="ECO:0000256" key="1">
    <source>
        <dbReference type="ARBA" id="ARBA00004604"/>
    </source>
</evidence>
<dbReference type="InterPro" id="IPR015943">
    <property type="entry name" value="WD40/YVTN_repeat-like_dom_sf"/>
</dbReference>
<feature type="compositionally biased region" description="Gly residues" evidence="5">
    <location>
        <begin position="378"/>
        <end position="390"/>
    </location>
</feature>
<evidence type="ECO:0000256" key="4">
    <source>
        <dbReference type="PROSITE-ProRule" id="PRU00221"/>
    </source>
</evidence>
<feature type="region of interest" description="Disordered" evidence="5">
    <location>
        <begin position="417"/>
        <end position="459"/>
    </location>
</feature>
<dbReference type="Proteomes" id="UP001445335">
    <property type="component" value="Unassembled WGS sequence"/>
</dbReference>
<feature type="compositionally biased region" description="Low complexity" evidence="5">
    <location>
        <begin position="391"/>
        <end position="403"/>
    </location>
</feature>
<evidence type="ECO:0000256" key="5">
    <source>
        <dbReference type="SAM" id="MobiDB-lite"/>
    </source>
</evidence>
<dbReference type="SUPFAM" id="SSF50998">
    <property type="entry name" value="Quinoprotein alcohol dehydrogenase-like"/>
    <property type="match status" value="1"/>
</dbReference>
<comment type="similarity">
    <text evidence="3">Belongs to the UTP5 family.</text>
</comment>
<dbReference type="PANTHER" id="PTHR44267:SF1">
    <property type="entry name" value="WD REPEAT-CONTAINING PROTEIN 43"/>
    <property type="match status" value="1"/>
</dbReference>
<dbReference type="Gene3D" id="2.130.10.10">
    <property type="entry name" value="YVTN repeat-like/Quinoprotein amine dehydrogenase"/>
    <property type="match status" value="2"/>
</dbReference>
<evidence type="ECO:0000313" key="9">
    <source>
        <dbReference type="Proteomes" id="UP001445335"/>
    </source>
</evidence>
<evidence type="ECO:0000256" key="3">
    <source>
        <dbReference type="ARBA" id="ARBA00038335"/>
    </source>
</evidence>
<proteinExistence type="inferred from homology"/>
<name>A0AAW1RJ28_9CHLO</name>